<evidence type="ECO:0000256" key="1">
    <source>
        <dbReference type="ARBA" id="ARBA00038158"/>
    </source>
</evidence>
<dbReference type="SUPFAM" id="SSF53335">
    <property type="entry name" value="S-adenosyl-L-methionine-dependent methyltransferases"/>
    <property type="match status" value="1"/>
</dbReference>
<accession>A0AAN7UV66</accession>
<dbReference type="PANTHER" id="PTHR43591">
    <property type="entry name" value="METHYLTRANSFERASE"/>
    <property type="match status" value="1"/>
</dbReference>
<evidence type="ECO:0000259" key="3">
    <source>
        <dbReference type="Pfam" id="PF08241"/>
    </source>
</evidence>
<dbReference type="InterPro" id="IPR013216">
    <property type="entry name" value="Methyltransf_11"/>
</dbReference>
<dbReference type="AlphaFoldDB" id="A0AAN7UV66"/>
<feature type="region of interest" description="Disordered" evidence="2">
    <location>
        <begin position="123"/>
        <end position="200"/>
    </location>
</feature>
<organism evidence="4 5">
    <name type="scientific">Xylaria bambusicola</name>
    <dbReference type="NCBI Taxonomy" id="326684"/>
    <lineage>
        <taxon>Eukaryota</taxon>
        <taxon>Fungi</taxon>
        <taxon>Dikarya</taxon>
        <taxon>Ascomycota</taxon>
        <taxon>Pezizomycotina</taxon>
        <taxon>Sordariomycetes</taxon>
        <taxon>Xylariomycetidae</taxon>
        <taxon>Xylariales</taxon>
        <taxon>Xylariaceae</taxon>
        <taxon>Xylaria</taxon>
    </lineage>
</organism>
<proteinExistence type="inferred from homology"/>
<comment type="caution">
    <text evidence="4">The sequence shown here is derived from an EMBL/GenBank/DDBJ whole genome shotgun (WGS) entry which is preliminary data.</text>
</comment>
<protein>
    <recommendedName>
        <fullName evidence="3">Methyltransferase type 11 domain-containing protein</fullName>
    </recommendedName>
</protein>
<feature type="region of interest" description="Disordered" evidence="2">
    <location>
        <begin position="1"/>
        <end position="25"/>
    </location>
</feature>
<evidence type="ECO:0000256" key="2">
    <source>
        <dbReference type="SAM" id="MobiDB-lite"/>
    </source>
</evidence>
<sequence>MSDLFLLPASTYQPPPSPSQVRRPGRSLNTIMEEPEVSQRKRALQNQRRVQARPTNEKIVQWLSPRSDRFPTPRGYHFMSAPILPDSPSTVSFDESTSPSTCSNPWNRASVSTDVTEFDDIYDVSDNEESQHKMTRTSSQKYQENPRVAPAKHSRTASSSSHRELPPLVIPGERESGLESWSGRPDMKKLTTPIPPTPPSRVEMSPAVISYMQSQQAQEVPRISAPPSLDGSFTSDQMAAMSAPVTPVMESDEAPLADWSGVQLQPAALATLQALSGSDDTDDEYRTEQVIEVPEERLPEMTQQSRRLFSESRPSLRLTTGGRQPLNGLTRLEIPSPGGFFSGLSPRARHTWHLPTKTPDDTAPPTSTTAEQFYRCPWLQPAPPMPARPAFAPVQHIDSRTITAPVEHIIEIRGTMSDGMPTARPIILEQVVEANNTFPEAPLTARRIERRSPVTSPIATIESTFPDDNLVAADLVEVYDPEYPKKQQSAALANLDRTELWLMAQKVYLQGVVVEDESQSSPTSEQEIIEISVKDEEKAFEAESDESPTTQKKKTVRFSEIVVKTNVPRTLPSKLAQKESAYYRAFQDYIIRSSKSDTFVHRLPRFEALQAQRIALREAHRNQLLGKYQLSVVPQSARKRMSANVVRGDDVLVDDPEKLKREKEEEAFAQMATANWHVSAVKALNNGQLFSAPIAKQLARLSRTGGAQSRARILDLGGQATCDWAWHCAITYPNTKVYTVTTKSIRQLSNCNMRGPSNHRQVAVERLTKLPFPDNHFDLVSARELHSILKFIGENGEDEWESCLSEIMRVLKPGGYLDFSVIDSDIMNAGPLGLAKSVEFGFSLKTLGYDPSPTRLFLGRLGRAGFSEVRRAWMCLPMGHTKVPAGEKPLPVVRDSQGIERTREMAAIIQGSTNGAASIAGLAGSWAWERWLLRCEMEKVAGEGRLWLDAAEVREAGKCLEGVHGVIEEGRSCGAGYRMLNGFARKPRN</sequence>
<dbReference type="PANTHER" id="PTHR43591:SF92">
    <property type="entry name" value="METHYLTRANSFERASE TYPE 11 DOMAIN-CONTAINING PROTEIN"/>
    <property type="match status" value="1"/>
</dbReference>
<name>A0AAN7UV66_9PEZI</name>
<dbReference type="Pfam" id="PF08241">
    <property type="entry name" value="Methyltransf_11"/>
    <property type="match status" value="1"/>
</dbReference>
<feature type="domain" description="Methyltransferase type 11" evidence="3">
    <location>
        <begin position="743"/>
        <end position="817"/>
    </location>
</feature>
<evidence type="ECO:0000313" key="4">
    <source>
        <dbReference type="EMBL" id="KAK5628129.1"/>
    </source>
</evidence>
<evidence type="ECO:0000313" key="5">
    <source>
        <dbReference type="Proteomes" id="UP001305414"/>
    </source>
</evidence>
<dbReference type="Gene3D" id="3.40.50.150">
    <property type="entry name" value="Vaccinia Virus protein VP39"/>
    <property type="match status" value="1"/>
</dbReference>
<dbReference type="EMBL" id="JAWHQM010000008">
    <property type="protein sequence ID" value="KAK5628129.1"/>
    <property type="molecule type" value="Genomic_DNA"/>
</dbReference>
<comment type="similarity">
    <text evidence="1">Belongs to the methyltransferase superfamily. LaeA methyltransferase family.</text>
</comment>
<keyword evidence="5" id="KW-1185">Reference proteome</keyword>
<reference evidence="4 5" key="1">
    <citation type="submission" date="2023-10" db="EMBL/GenBank/DDBJ databases">
        <title>Draft genome sequence of Xylaria bambusicola isolate GMP-LS, the root and basal stem rot pathogen of sugarcane in Indonesia.</title>
        <authorList>
            <person name="Selvaraj P."/>
            <person name="Muralishankar V."/>
            <person name="Muruganantham S."/>
            <person name="Sp S."/>
            <person name="Haryani S."/>
            <person name="Lau K.J.X."/>
            <person name="Naqvi N.I."/>
        </authorList>
    </citation>
    <scope>NUCLEOTIDE SEQUENCE [LARGE SCALE GENOMIC DNA]</scope>
    <source>
        <strain evidence="4">GMP-LS</strain>
    </source>
</reference>
<dbReference type="Proteomes" id="UP001305414">
    <property type="component" value="Unassembled WGS sequence"/>
</dbReference>
<gene>
    <name evidence="4" type="ORF">RRF57_003844</name>
</gene>
<dbReference type="InterPro" id="IPR029063">
    <property type="entry name" value="SAM-dependent_MTases_sf"/>
</dbReference>
<dbReference type="GO" id="GO:0008757">
    <property type="term" value="F:S-adenosylmethionine-dependent methyltransferase activity"/>
    <property type="evidence" value="ECO:0007669"/>
    <property type="project" value="InterPro"/>
</dbReference>